<evidence type="ECO:0000259" key="1">
    <source>
        <dbReference type="PROSITE" id="PS50989"/>
    </source>
</evidence>
<dbReference type="SUPFAM" id="SSF52096">
    <property type="entry name" value="ClpP/crotonase"/>
    <property type="match status" value="2"/>
</dbReference>
<sequence length="578" mass="62271">MKDEVDKIPFAESYSKTHNSVKSNKDDLTRFASPTRNHEAACSGNCISKDSIVVTSKDSKHDRAELQQLHKRHRNTLDEGRSEAAAKRHNKGYRTARENLSDLCDEGSFIEYGQLAVAAQRGRIEEQELRTSTAADGVITGTATINSELYPENCDVAVIINDYSVLAGSQGFFHHHKLDRILTVAKEQQLPVLMFTEGGGGRPGDTDVTTQIAGLNILSFALWAGLSGVVPRIAVANGYCFAGNAALFGCADITIATQTSWIGMAGPAMIEGGGLGIFKPTEIGPIEVQSKNGVVDIVVKDEAEATAMAKKVLGVFQGSIAEWGCADQSTLQHLLPEDRRYAYPVRNIINAIADTGSFIELREKDGRGIVTGFIRIEGKPLGLIANDCKVLGGAIDSDASEKAARFMQLCNAYSIPLVSLCDTPGFMVGPRNEEAAAVRRMSRLFVAGAAITVPLVTIFLRKGYGLGAMAMAGGSFAKPSYSAAWPTGEFGGMGLEGAVTLGFKKELDAEQDPVAKKELFNKLVEEMYDLGKATEAASFLEIDAVIDPSHTRKVIAKAIKAASKKMQPRPERRFVDTW</sequence>
<keyword evidence="3" id="KW-1185">Reference proteome</keyword>
<dbReference type="RefSeq" id="WP_368376840.1">
    <property type="nucleotide sequence ID" value="NZ_JBFRYB010000001.1"/>
</dbReference>
<evidence type="ECO:0000313" key="3">
    <source>
        <dbReference type="Proteomes" id="UP001557484"/>
    </source>
</evidence>
<organism evidence="2 3">
    <name type="scientific">Zhongshania arctica</name>
    <dbReference type="NCBI Taxonomy" id="3238302"/>
    <lineage>
        <taxon>Bacteria</taxon>
        <taxon>Pseudomonadati</taxon>
        <taxon>Pseudomonadota</taxon>
        <taxon>Gammaproteobacteria</taxon>
        <taxon>Cellvibrionales</taxon>
        <taxon>Spongiibacteraceae</taxon>
        <taxon>Zhongshania</taxon>
    </lineage>
</organism>
<dbReference type="InterPro" id="IPR051047">
    <property type="entry name" value="AccD/PCCB"/>
</dbReference>
<accession>A0ABV3TZW5</accession>
<dbReference type="EMBL" id="JBFRYB010000001">
    <property type="protein sequence ID" value="MEX1666770.1"/>
    <property type="molecule type" value="Genomic_DNA"/>
</dbReference>
<dbReference type="PANTHER" id="PTHR43842:SF2">
    <property type="entry name" value="PROPIONYL-COA CARBOXYLASE BETA CHAIN, MITOCHONDRIAL"/>
    <property type="match status" value="1"/>
</dbReference>
<dbReference type="InterPro" id="IPR034733">
    <property type="entry name" value="AcCoA_carboxyl_beta"/>
</dbReference>
<dbReference type="Gene3D" id="3.90.226.10">
    <property type="entry name" value="2-enoyl-CoA Hydratase, Chain A, domain 1"/>
    <property type="match status" value="2"/>
</dbReference>
<feature type="domain" description="CoA carboxyltransferase C-terminal" evidence="1">
    <location>
        <begin position="332"/>
        <end position="565"/>
    </location>
</feature>
<evidence type="ECO:0000313" key="2">
    <source>
        <dbReference type="EMBL" id="MEX1666770.1"/>
    </source>
</evidence>
<protein>
    <submittedName>
        <fullName evidence="2">Acyl-CoA carboxylase subunit beta</fullName>
        <ecNumber evidence="2">6.-.-.-</ecNumber>
    </submittedName>
</protein>
<name>A0ABV3TZW5_9GAMM</name>
<dbReference type="EC" id="6.-.-.-" evidence="2"/>
<dbReference type="Proteomes" id="UP001557484">
    <property type="component" value="Unassembled WGS sequence"/>
</dbReference>
<dbReference type="PANTHER" id="PTHR43842">
    <property type="entry name" value="PROPIONYL-COA CARBOXYLASE BETA CHAIN"/>
    <property type="match status" value="1"/>
</dbReference>
<keyword evidence="2" id="KW-0436">Ligase</keyword>
<dbReference type="InterPro" id="IPR029045">
    <property type="entry name" value="ClpP/crotonase-like_dom_sf"/>
</dbReference>
<dbReference type="InterPro" id="IPR011763">
    <property type="entry name" value="COA_CT_C"/>
</dbReference>
<gene>
    <name evidence="2" type="ORF">AB4875_14840</name>
</gene>
<dbReference type="Pfam" id="PF01039">
    <property type="entry name" value="Carboxyl_trans"/>
    <property type="match status" value="1"/>
</dbReference>
<proteinExistence type="predicted"/>
<reference evidence="2 3" key="1">
    <citation type="journal article" date="2011" name="Int. J. Syst. Evol. Microbiol.">
        <title>Zhongshania antarctica gen. nov., sp. nov. and Zhongshania guokunii sp. nov., gammaproteobacteria respectively isolated from coastal attached (fast) ice and surface seawater of the Antarctic.</title>
        <authorList>
            <person name="Li H.J."/>
            <person name="Zhang X.Y."/>
            <person name="Chen C.X."/>
            <person name="Zhang Y.J."/>
            <person name="Gao Z.M."/>
            <person name="Yu Y."/>
            <person name="Chen X.L."/>
            <person name="Chen B."/>
            <person name="Zhang Y.Z."/>
        </authorList>
    </citation>
    <scope>NUCLEOTIDE SEQUENCE [LARGE SCALE GENOMIC DNA]</scope>
    <source>
        <strain evidence="2 3">R06B22</strain>
    </source>
</reference>
<dbReference type="PROSITE" id="PS50989">
    <property type="entry name" value="COA_CT_CTER"/>
    <property type="match status" value="1"/>
</dbReference>
<dbReference type="GO" id="GO:0016874">
    <property type="term" value="F:ligase activity"/>
    <property type="evidence" value="ECO:0007669"/>
    <property type="project" value="UniProtKB-KW"/>
</dbReference>
<comment type="caution">
    <text evidence="2">The sequence shown here is derived from an EMBL/GenBank/DDBJ whole genome shotgun (WGS) entry which is preliminary data.</text>
</comment>